<gene>
    <name evidence="3" type="ORF">PCOR1329_LOCUS60990</name>
</gene>
<evidence type="ECO:0000256" key="2">
    <source>
        <dbReference type="SAM" id="Phobius"/>
    </source>
</evidence>
<evidence type="ECO:0000256" key="1">
    <source>
        <dbReference type="SAM" id="MobiDB-lite"/>
    </source>
</evidence>
<keyword evidence="2" id="KW-0472">Membrane</keyword>
<name>A0ABN9VTF6_9DINO</name>
<keyword evidence="4" id="KW-1185">Reference proteome</keyword>
<keyword evidence="2" id="KW-0812">Transmembrane</keyword>
<feature type="region of interest" description="Disordered" evidence="1">
    <location>
        <begin position="1241"/>
        <end position="1262"/>
    </location>
</feature>
<keyword evidence="2" id="KW-1133">Transmembrane helix</keyword>
<proteinExistence type="predicted"/>
<evidence type="ECO:0000313" key="3">
    <source>
        <dbReference type="EMBL" id="CAK0876694.1"/>
    </source>
</evidence>
<sequence>MPAGVPAALPEYFFLCSPRGSSAGDPDSSGCSSWDLVEQECYDEGQVLDLPVSALQSADETVEGLELQMPVEPWSRRFYRQSATDGVEVQLVRRKSGNVWAVIGPDLTLGLICITAKTSIFADPVAGIRRRPMPPLSAAQRGAYVSQATEGLRASTVPMLPLYRPGKGGQQAIAVNVLYAVFSSGASSLKTPRWSLRSPKRFLGVLAALFVLYELLVLLGVIEYMKEVWVYTISYLVTAKDAFVESSEVVQEWATYLWEWQEWAQKLMPLQRWFAMFLSLILLTIWAAHEWSDSVEHGESSIGSSSASSVDMPVVATASVPPPVPPPGYLSSGESAALASQLNDLVESQKAMMEEISEIRTAERTREIRRDVLEASLDSRGRADAEANKQVIEGMIARLDQFEARLKGDEFFGFGRRRARVAHEEYPTVLMETPEKRVATSQPEAVELAIKRMRFKAQLPQQVFMEQLDEYKEIEPEEWNSRMPEGYRQRISAEVLSEIYSSGKTAEAWARDFIRDRGLSDCNTAREMIAAFAAVDTMLMTDRQRGLLNLVSFERLVRKGYAIVRAYRNVNSRDDWSRPKDAKNWKSKVDWEAARRLDSQLADESTIRVMSAEEEMKKAMGRDAQLMKARSDLDGGAVAPPGETFPAQWDRVALPPPGTRPASARSASPRVAQKLEMFKEEMLREDDEACVQACEMRNYVGPHFRKKKEMLQLARRMALAGMLCRTAVKVDEVGPFCVVKKAELVGSEPEVTLRLVFDQRRSNMRWRSPPWCAMCGVSAMSFLDVSEEMKEDGVTMCFGTGDLPDIYYMLELGEELAPYFVLPGVSGDALDALLPEGSSLPGSGPYVGVKVALMGFSWACWMAQTTMEDIFNTGPQFGLSSLSGDQRLAEGGPLPHLSRDLPAAHYEYIDDFGIMGLDFPTRPGQEAATTVEEIWLGAKELVASAGFKVHEDACAADARMIGGDLRETRLAPNQDKMWLAAFGIREILIHKWELPDTVARTVGILSWGFLICCGALSVFADVHAWCMEFRGGARREVPREVLRELAAATALVPLISVDLSTPWDPMVMMFDASLYGGALISTGATVEEQRREARYAVRGGWTVWTGISSSWAADAWCEGEAFRRGGTDVELGTRIRAPPVHERWDDIARWKEVARWSWEEKEHINLLEMRTGVAAARHSTRTRASWGKRHLRITDSMVCLGGFSKGRSASRPILILCRRMAALDLGCGMREYWRWVPSDRNHSDGPSRGFPIGQAPKERRTDELALPEKVASRIEALADLAEVDHFQPLRMGVSIPDWLLRIAGSRGYLMIFTSVDIGFGAEFDLTDEVNVRRLELLAEVERTGDTQALHALPGRGFASSLEAPPRYACEISCGAGRKVKLGNAQLLSSLRILKAIGLKGGSASIEHPADPGCPPFPSIFVTKELVDWEAQVGAYRVTFPQCMRGCPALKLTTLTGAAFGMQRFVRLCVHENHSASLCGKDESGRCRTRVAQACPSDFCRMLAECHVNAMLTMQERREADLTERAVEQLISETLERRRRDATLLESLPAAFLRASV</sequence>
<accession>A0ABN9VTF6</accession>
<feature type="transmembrane region" description="Helical" evidence="2">
    <location>
        <begin position="202"/>
        <end position="222"/>
    </location>
</feature>
<evidence type="ECO:0000313" key="4">
    <source>
        <dbReference type="Proteomes" id="UP001189429"/>
    </source>
</evidence>
<dbReference type="EMBL" id="CAUYUJ010017660">
    <property type="protein sequence ID" value="CAK0876694.1"/>
    <property type="molecule type" value="Genomic_DNA"/>
</dbReference>
<organism evidence="3 4">
    <name type="scientific">Prorocentrum cordatum</name>
    <dbReference type="NCBI Taxonomy" id="2364126"/>
    <lineage>
        <taxon>Eukaryota</taxon>
        <taxon>Sar</taxon>
        <taxon>Alveolata</taxon>
        <taxon>Dinophyceae</taxon>
        <taxon>Prorocentrales</taxon>
        <taxon>Prorocentraceae</taxon>
        <taxon>Prorocentrum</taxon>
    </lineage>
</organism>
<protein>
    <submittedName>
        <fullName evidence="3">Uncharacterized protein</fullName>
    </submittedName>
</protein>
<comment type="caution">
    <text evidence="3">The sequence shown here is derived from an EMBL/GenBank/DDBJ whole genome shotgun (WGS) entry which is preliminary data.</text>
</comment>
<reference evidence="3" key="1">
    <citation type="submission" date="2023-10" db="EMBL/GenBank/DDBJ databases">
        <authorList>
            <person name="Chen Y."/>
            <person name="Shah S."/>
            <person name="Dougan E. K."/>
            <person name="Thang M."/>
            <person name="Chan C."/>
        </authorList>
    </citation>
    <scope>NUCLEOTIDE SEQUENCE [LARGE SCALE GENOMIC DNA]</scope>
</reference>
<dbReference type="Proteomes" id="UP001189429">
    <property type="component" value="Unassembled WGS sequence"/>
</dbReference>